<comment type="caution">
    <text evidence="2">The sequence shown here is derived from an EMBL/GenBank/DDBJ whole genome shotgun (WGS) entry which is preliminary data.</text>
</comment>
<organism evidence="2 3">
    <name type="scientific">candidate division TA06 bacterium</name>
    <dbReference type="NCBI Taxonomy" id="2250710"/>
    <lineage>
        <taxon>Bacteria</taxon>
        <taxon>Bacteria division TA06</taxon>
    </lineage>
</organism>
<dbReference type="InterPro" id="IPR021869">
    <property type="entry name" value="RNase_Zc3h12_NYN"/>
</dbReference>
<reference evidence="2 3" key="1">
    <citation type="submission" date="2019-03" db="EMBL/GenBank/DDBJ databases">
        <title>Metabolic potential of uncultured bacteria and archaea associated with petroleum seepage in deep-sea sediments.</title>
        <authorList>
            <person name="Dong X."/>
            <person name="Hubert C."/>
        </authorList>
    </citation>
    <scope>NUCLEOTIDE SEQUENCE [LARGE SCALE GENOMIC DNA]</scope>
    <source>
        <strain evidence="2">E29_bin36</strain>
    </source>
</reference>
<accession>A0A523XMJ4</accession>
<dbReference type="Pfam" id="PF11977">
    <property type="entry name" value="RNase_Zc3h12a"/>
    <property type="match status" value="1"/>
</dbReference>
<evidence type="ECO:0000313" key="2">
    <source>
        <dbReference type="EMBL" id="TET80467.1"/>
    </source>
</evidence>
<dbReference type="EMBL" id="SOIP01000330">
    <property type="protein sequence ID" value="TET80467.1"/>
    <property type="molecule type" value="Genomic_DNA"/>
</dbReference>
<gene>
    <name evidence="2" type="ORF">E3J38_05545</name>
</gene>
<evidence type="ECO:0000313" key="3">
    <source>
        <dbReference type="Proteomes" id="UP000315534"/>
    </source>
</evidence>
<feature type="domain" description="RNase NYN" evidence="1">
    <location>
        <begin position="10"/>
        <end position="123"/>
    </location>
</feature>
<sequence length="133" mass="14749">MSRGEVRRTRKTVVVDGNNVAHHLSPNGVPRVANLVLAQSSLVQVGLKPIVVVSAAIKHKIDNPEVLQEMIAKREVIEAPRGTDDDLTVITLAQSNNADIVSNDRFLGFVNKFPWLQSRLMKYRMTPSGLILR</sequence>
<evidence type="ECO:0000259" key="1">
    <source>
        <dbReference type="Pfam" id="PF11977"/>
    </source>
</evidence>
<name>A0A523XMJ4_UNCT6</name>
<protein>
    <recommendedName>
        <fullName evidence="1">RNase NYN domain-containing protein</fullName>
    </recommendedName>
</protein>
<dbReference type="Gene3D" id="3.40.50.11980">
    <property type="match status" value="1"/>
</dbReference>
<dbReference type="Proteomes" id="UP000315534">
    <property type="component" value="Unassembled WGS sequence"/>
</dbReference>
<dbReference type="AlphaFoldDB" id="A0A523XMJ4"/>
<proteinExistence type="predicted"/>